<dbReference type="GO" id="GO:0042121">
    <property type="term" value="P:alginic acid biosynthetic process"/>
    <property type="evidence" value="ECO:0007669"/>
    <property type="project" value="InterPro"/>
</dbReference>
<sequence>MLFNTPQFFWFFAIFFVLYNFVFTSHKKQLWLLLASSLVFYGAWNYAFIPLLVFSALSDYVIAGFVERNNHDPVTKKRWLMLSIFINLSVLGIFKYSNFVLQSTQDFIGLFGVDAHISTLSIILPVGISFYTFQSMSYTIDVYRGNMKAHRGFLTFLSALSFFPQLVAGPILRAQHILPQLDNLPIPTMANIRNGLMLIMLGLIKKTMADMMAGPASSAFDATTPISSLDAWVGALAFSAQIYGDFSGYTDIAIGIALLMGFHIPINFNLPYFSSSPVDFWRRWHISLSSWLRDYLYISVGGNRNGNRTRNVFITMLLGGLWHGAAWTFVIWGAWHGFIISVTHWLTYSAIGRWVDARNNWLVRIFKVLVTFYLVVIGWVFFRATGFDNAWTMLTQMHMSTGVEASASSLVVLGLVVTGLVFMHLIDWLNIRFGSALNERSWLMWPILVIGFSLFLVVGDPGHDFIYFQF</sequence>
<evidence type="ECO:0000256" key="9">
    <source>
        <dbReference type="SAM" id="Phobius"/>
    </source>
</evidence>
<evidence type="ECO:0000256" key="3">
    <source>
        <dbReference type="ARBA" id="ARBA00022475"/>
    </source>
</evidence>
<keyword evidence="5 9" id="KW-0812">Transmembrane</keyword>
<feature type="transmembrane region" description="Helical" evidence="9">
    <location>
        <begin position="78"/>
        <end position="96"/>
    </location>
</feature>
<evidence type="ECO:0000256" key="2">
    <source>
        <dbReference type="ARBA" id="ARBA00010323"/>
    </source>
</evidence>
<keyword evidence="4 10" id="KW-0808">Transferase</keyword>
<feature type="transmembrane region" description="Helical" evidence="9">
    <location>
        <begin position="7"/>
        <end position="23"/>
    </location>
</feature>
<dbReference type="PANTHER" id="PTHR13285:SF23">
    <property type="entry name" value="TEICHOIC ACID D-ALANYLTRANSFERASE"/>
    <property type="match status" value="1"/>
</dbReference>
<accession>A0A161JN89</accession>
<feature type="transmembrane region" description="Helical" evidence="9">
    <location>
        <begin position="407"/>
        <end position="430"/>
    </location>
</feature>
<dbReference type="InterPro" id="IPR051085">
    <property type="entry name" value="MB_O-acyltransferase"/>
</dbReference>
<feature type="transmembrane region" description="Helical" evidence="9">
    <location>
        <begin position="368"/>
        <end position="387"/>
    </location>
</feature>
<proteinExistence type="inferred from homology"/>
<keyword evidence="8 10" id="KW-0012">Acyltransferase</keyword>
<dbReference type="InterPro" id="IPR004299">
    <property type="entry name" value="MBOAT_fam"/>
</dbReference>
<evidence type="ECO:0000256" key="5">
    <source>
        <dbReference type="ARBA" id="ARBA00022692"/>
    </source>
</evidence>
<dbReference type="PIRSF" id="PIRSF500217">
    <property type="entry name" value="AlgI"/>
    <property type="match status" value="1"/>
</dbReference>
<gene>
    <name evidence="10" type="ORF">MGWOODY_Tha507</name>
</gene>
<feature type="transmembrane region" description="Helical" evidence="9">
    <location>
        <begin position="43"/>
        <end position="66"/>
    </location>
</feature>
<dbReference type="InterPro" id="IPR024194">
    <property type="entry name" value="Ac/AlaTfrase_AlgI/DltB"/>
</dbReference>
<comment type="subcellular location">
    <subcellularLocation>
        <location evidence="1">Cell membrane</location>
        <topology evidence="1">Multi-pass membrane protein</topology>
    </subcellularLocation>
</comment>
<feature type="transmembrane region" description="Helical" evidence="9">
    <location>
        <begin position="153"/>
        <end position="172"/>
    </location>
</feature>
<feature type="transmembrane region" description="Helical" evidence="9">
    <location>
        <begin position="442"/>
        <end position="459"/>
    </location>
</feature>
<organism evidence="10">
    <name type="scientific">hydrothermal vent metagenome</name>
    <dbReference type="NCBI Taxonomy" id="652676"/>
    <lineage>
        <taxon>unclassified sequences</taxon>
        <taxon>metagenomes</taxon>
        <taxon>ecological metagenomes</taxon>
    </lineage>
</organism>
<comment type="similarity">
    <text evidence="2">Belongs to the membrane-bound acyltransferase family.</text>
</comment>
<evidence type="ECO:0000313" key="10">
    <source>
        <dbReference type="EMBL" id="CUS40552.1"/>
    </source>
</evidence>
<name>A0A161JN89_9ZZZZ</name>
<keyword evidence="7 9" id="KW-0472">Membrane</keyword>
<keyword evidence="6 9" id="KW-1133">Transmembrane helix</keyword>
<evidence type="ECO:0000256" key="4">
    <source>
        <dbReference type="ARBA" id="ARBA00022679"/>
    </source>
</evidence>
<keyword evidence="3" id="KW-1003">Cell membrane</keyword>
<evidence type="ECO:0000256" key="8">
    <source>
        <dbReference type="ARBA" id="ARBA00023315"/>
    </source>
</evidence>
<dbReference type="EMBL" id="CZQC01000018">
    <property type="protein sequence ID" value="CUS40552.1"/>
    <property type="molecule type" value="Genomic_DNA"/>
</dbReference>
<dbReference type="Pfam" id="PF03062">
    <property type="entry name" value="MBOAT"/>
    <property type="match status" value="1"/>
</dbReference>
<dbReference type="GO" id="GO:0016746">
    <property type="term" value="F:acyltransferase activity"/>
    <property type="evidence" value="ECO:0007669"/>
    <property type="project" value="UniProtKB-KW"/>
</dbReference>
<feature type="transmembrane region" description="Helical" evidence="9">
    <location>
        <begin position="338"/>
        <end position="356"/>
    </location>
</feature>
<evidence type="ECO:0000256" key="7">
    <source>
        <dbReference type="ARBA" id="ARBA00023136"/>
    </source>
</evidence>
<dbReference type="AlphaFoldDB" id="A0A161JN89"/>
<feature type="transmembrane region" description="Helical" evidence="9">
    <location>
        <begin position="312"/>
        <end position="332"/>
    </location>
</feature>
<feature type="transmembrane region" description="Helical" evidence="9">
    <location>
        <begin position="108"/>
        <end position="133"/>
    </location>
</feature>
<protein>
    <submittedName>
        <fullName evidence="10">Probable poly(Beta-D-mannuronate) O-acetylase</fullName>
        <ecNumber evidence="10">2.3.1.-</ecNumber>
    </submittedName>
</protein>
<reference evidence="10" key="1">
    <citation type="submission" date="2015-10" db="EMBL/GenBank/DDBJ databases">
        <authorList>
            <person name="Gilbert D.G."/>
        </authorList>
    </citation>
    <scope>NUCLEOTIDE SEQUENCE</scope>
</reference>
<dbReference type="EC" id="2.3.1.-" evidence="10"/>
<evidence type="ECO:0000256" key="1">
    <source>
        <dbReference type="ARBA" id="ARBA00004651"/>
    </source>
</evidence>
<dbReference type="PIRSF" id="PIRSF016636">
    <property type="entry name" value="AlgI_DltB"/>
    <property type="match status" value="1"/>
</dbReference>
<dbReference type="InterPro" id="IPR028362">
    <property type="entry name" value="AlgI"/>
</dbReference>
<evidence type="ECO:0000256" key="6">
    <source>
        <dbReference type="ARBA" id="ARBA00022989"/>
    </source>
</evidence>
<dbReference type="GO" id="GO:0005886">
    <property type="term" value="C:plasma membrane"/>
    <property type="evidence" value="ECO:0007669"/>
    <property type="project" value="UniProtKB-SubCell"/>
</dbReference>
<dbReference type="PANTHER" id="PTHR13285">
    <property type="entry name" value="ACYLTRANSFERASE"/>
    <property type="match status" value="1"/>
</dbReference>